<dbReference type="GO" id="GO:0009277">
    <property type="term" value="C:fungal-type cell wall"/>
    <property type="evidence" value="ECO:0007669"/>
    <property type="project" value="TreeGrafter"/>
</dbReference>
<feature type="region of interest" description="Disordered" evidence="8">
    <location>
        <begin position="158"/>
        <end position="222"/>
    </location>
</feature>
<dbReference type="Proteomes" id="UP001138500">
    <property type="component" value="Unassembled WGS sequence"/>
</dbReference>
<evidence type="ECO:0000256" key="8">
    <source>
        <dbReference type="SAM" id="MobiDB-lite"/>
    </source>
</evidence>
<evidence type="ECO:0000256" key="6">
    <source>
        <dbReference type="ARBA" id="ARBA00023295"/>
    </source>
</evidence>
<comment type="similarity">
    <text evidence="2">Belongs to the PGA52 family.</text>
</comment>
<evidence type="ECO:0000256" key="2">
    <source>
        <dbReference type="ARBA" id="ARBA00006055"/>
    </source>
</evidence>
<sequence>MRCSLTAAVLLAASAVADKRDLCSDGSTDDNGNWYCQKVTAITYTGVGGEGTFQRVTNMDSGSGSCAQSKQSYSGNISPLDQEVSVHFRGPLQLFRFAAYSPSSSSSKKSKREEHERRHAHAHGHGHAHGAHEKRQVGAEVYATIDGVLASWVNEWSGEATPSTPAASTTPPSHPATSPTEPPSTDSSKPDSDSLSTSTSNSDGSGWPRLPEPLRRRGSGTFDNSFGNSLSYANEDGCGGASDATPLKSTTLPSSAEVVIFTDKKCGDNGGDCGYYRPNTVAYHGFDGAEKAFFFEFQMPSTGQTAASKYDPVDMPAIWILNALIPRTLQYGQEDCSCWTSGCGEFDLFEVLAAGDKRMKSTLHGNVSGGDSDFFERPVDAPIKAAMVLCNDNIYLKIIDDSTEFSETMAQSMIDEIAKGTEQTEWLSLFSLAHH</sequence>
<dbReference type="EC" id="3.2.1.39" evidence="3"/>
<feature type="signal peptide" evidence="9">
    <location>
        <begin position="1"/>
        <end position="19"/>
    </location>
</feature>
<evidence type="ECO:0000256" key="9">
    <source>
        <dbReference type="SAM" id="SignalP"/>
    </source>
</evidence>
<evidence type="ECO:0000259" key="10">
    <source>
        <dbReference type="Pfam" id="PF10287"/>
    </source>
</evidence>
<organism evidence="12 13">
    <name type="scientific">Teratosphaeria destructans</name>
    <dbReference type="NCBI Taxonomy" id="418781"/>
    <lineage>
        <taxon>Eukaryota</taxon>
        <taxon>Fungi</taxon>
        <taxon>Dikarya</taxon>
        <taxon>Ascomycota</taxon>
        <taxon>Pezizomycotina</taxon>
        <taxon>Dothideomycetes</taxon>
        <taxon>Dothideomycetidae</taxon>
        <taxon>Mycosphaerellales</taxon>
        <taxon>Teratosphaeriaceae</taxon>
        <taxon>Teratosphaeria</taxon>
    </lineage>
</organism>
<feature type="region of interest" description="Disordered" evidence="8">
    <location>
        <begin position="102"/>
        <end position="135"/>
    </location>
</feature>
<evidence type="ECO:0000256" key="5">
    <source>
        <dbReference type="ARBA" id="ARBA00022801"/>
    </source>
</evidence>
<reference evidence="12 13" key="2">
    <citation type="journal article" date="2021" name="Curr. Genet.">
        <title>Genetic response to nitrogen starvation in the aggressive Eucalyptus foliar pathogen Teratosphaeria destructans.</title>
        <authorList>
            <person name="Havenga M."/>
            <person name="Wingfield B.D."/>
            <person name="Wingfield M.J."/>
            <person name="Dreyer L.L."/>
            <person name="Roets F."/>
            <person name="Aylward J."/>
        </authorList>
    </citation>
    <scope>NUCLEOTIDE SEQUENCE [LARGE SCALE GENOMIC DNA]</scope>
    <source>
        <strain evidence="12">CMW44962</strain>
    </source>
</reference>
<proteinExistence type="inferred from homology"/>
<dbReference type="PANTHER" id="PTHR31737">
    <property type="entry name" value="PROTEIN TOS1"/>
    <property type="match status" value="1"/>
</dbReference>
<dbReference type="AlphaFoldDB" id="A0A9W7SPR7"/>
<dbReference type="Pfam" id="PF10287">
    <property type="entry name" value="YJL171C_Tos1_C"/>
    <property type="match status" value="1"/>
</dbReference>
<keyword evidence="6" id="KW-0326">Glycosidase</keyword>
<reference evidence="12 13" key="1">
    <citation type="journal article" date="2018" name="IMA Fungus">
        <title>IMA Genome-F 10: Nine draft genome sequences of Claviceps purpurea s.lat., including C. arundinis, C. humidiphila, and C. cf. spartinae, pseudomolecules for the pitch canker pathogen Fusarium circinatum, draft genome of Davidsoniella eucalypti, Grosmannia galeiformis, Quambalaria eucalypti, and Teratosphaeria destructans.</title>
        <authorList>
            <person name="Wingfield B.D."/>
            <person name="Liu M."/>
            <person name="Nguyen H.D."/>
            <person name="Lane F.A."/>
            <person name="Morgan S.W."/>
            <person name="De Vos L."/>
            <person name="Wilken P.M."/>
            <person name="Duong T.A."/>
            <person name="Aylward J."/>
            <person name="Coetzee M.P."/>
            <person name="Dadej K."/>
            <person name="De Beer Z.W."/>
            <person name="Findlay W."/>
            <person name="Havenga M."/>
            <person name="Kolarik M."/>
            <person name="Menzies J.G."/>
            <person name="Naidoo K."/>
            <person name="Pochopski O."/>
            <person name="Shoukouhi P."/>
            <person name="Santana Q.C."/>
            <person name="Seifert K.A."/>
            <person name="Soal N."/>
            <person name="Steenkamp E.T."/>
            <person name="Tatham C.T."/>
            <person name="van der Nest M.A."/>
            <person name="Wingfield M.J."/>
        </authorList>
    </citation>
    <scope>NUCLEOTIDE SEQUENCE [LARGE SCALE GENOMIC DNA]</scope>
    <source>
        <strain evidence="12">CMW44962</strain>
    </source>
</reference>
<name>A0A9W7SPR7_9PEZI</name>
<evidence type="ECO:0000313" key="12">
    <source>
        <dbReference type="EMBL" id="KAH9826275.1"/>
    </source>
</evidence>
<keyword evidence="13" id="KW-1185">Reference proteome</keyword>
<dbReference type="PANTHER" id="PTHR31737:SF2">
    <property type="entry name" value="PROTEIN TOS1"/>
    <property type="match status" value="1"/>
</dbReference>
<dbReference type="InterPro" id="IPR018807">
    <property type="entry name" value="YJL171C/Tos1_N"/>
</dbReference>
<protein>
    <recommendedName>
        <fullName evidence="3">glucan endo-1,3-beta-D-glucosidase</fullName>
        <ecNumber evidence="3">3.2.1.39</ecNumber>
    </recommendedName>
</protein>
<evidence type="ECO:0000256" key="3">
    <source>
        <dbReference type="ARBA" id="ARBA00012780"/>
    </source>
</evidence>
<feature type="compositionally biased region" description="Low complexity" evidence="8">
    <location>
        <begin position="160"/>
        <end position="205"/>
    </location>
</feature>
<gene>
    <name evidence="12" type="ORF">Tdes44962_MAKER03659</name>
</gene>
<dbReference type="InterPro" id="IPR018805">
    <property type="entry name" value="YJL171C/Tos1_C"/>
</dbReference>
<feature type="chain" id="PRO_5040875402" description="glucan endo-1,3-beta-D-glucosidase" evidence="9">
    <location>
        <begin position="20"/>
        <end position="435"/>
    </location>
</feature>
<feature type="domain" description="Cell wall protein YJL171C/Tos1 N-terminal" evidence="11">
    <location>
        <begin position="41"/>
        <end position="102"/>
    </location>
</feature>
<evidence type="ECO:0000256" key="4">
    <source>
        <dbReference type="ARBA" id="ARBA00022729"/>
    </source>
</evidence>
<comment type="caution">
    <text evidence="12">The sequence shown here is derived from an EMBL/GenBank/DDBJ whole genome shotgun (WGS) entry which is preliminary data.</text>
</comment>
<feature type="compositionally biased region" description="Basic residues" evidence="8">
    <location>
        <begin position="118"/>
        <end position="129"/>
    </location>
</feature>
<dbReference type="GO" id="GO:0071555">
    <property type="term" value="P:cell wall organization"/>
    <property type="evidence" value="ECO:0007669"/>
    <property type="project" value="UniProtKB-KW"/>
</dbReference>
<evidence type="ECO:0000256" key="1">
    <source>
        <dbReference type="ARBA" id="ARBA00000382"/>
    </source>
</evidence>
<comment type="catalytic activity">
    <reaction evidence="1">
        <text>Hydrolysis of (1-&gt;3)-beta-D-glucosidic linkages in (1-&gt;3)-beta-D-glucans.</text>
        <dbReference type="EC" id="3.2.1.39"/>
    </reaction>
</comment>
<evidence type="ECO:0000256" key="7">
    <source>
        <dbReference type="ARBA" id="ARBA00023316"/>
    </source>
</evidence>
<dbReference type="OrthoDB" id="118256at2759"/>
<feature type="domain" description="Cell wall protein YJL171C/Tos1 C-terminal" evidence="10">
    <location>
        <begin position="217"/>
        <end position="416"/>
    </location>
</feature>
<accession>A0A9W7SPR7</accession>
<dbReference type="GO" id="GO:0042973">
    <property type="term" value="F:glucan endo-1,3-beta-D-glucosidase activity"/>
    <property type="evidence" value="ECO:0007669"/>
    <property type="project" value="UniProtKB-EC"/>
</dbReference>
<dbReference type="Pfam" id="PF10290">
    <property type="entry name" value="YJL171C_Tos1_N"/>
    <property type="match status" value="1"/>
</dbReference>
<keyword evidence="5" id="KW-0378">Hydrolase</keyword>
<evidence type="ECO:0000313" key="13">
    <source>
        <dbReference type="Proteomes" id="UP001138500"/>
    </source>
</evidence>
<evidence type="ECO:0000259" key="11">
    <source>
        <dbReference type="Pfam" id="PF10290"/>
    </source>
</evidence>
<dbReference type="EMBL" id="RIBY02002012">
    <property type="protein sequence ID" value="KAH9826275.1"/>
    <property type="molecule type" value="Genomic_DNA"/>
</dbReference>
<keyword evidence="4 9" id="KW-0732">Signal</keyword>
<keyword evidence="7" id="KW-0961">Cell wall biogenesis/degradation</keyword>